<gene>
    <name evidence="2" type="primary">RBK2_6</name>
    <name evidence="3" type="synonym">RBK2_0</name>
    <name evidence="3" type="ORF">CK203_006949</name>
    <name evidence="2" type="ORF">CK203_103148</name>
</gene>
<reference evidence="2 4" key="1">
    <citation type="journal article" date="2018" name="PLoS Genet.">
        <title>Population sequencing reveals clonal diversity and ancestral inbreeding in the grapevine cultivar Chardonnay.</title>
        <authorList>
            <person name="Roach M.J."/>
            <person name="Johnson D.L."/>
            <person name="Bohlmann J."/>
            <person name="van Vuuren H.J."/>
            <person name="Jones S.J."/>
            <person name="Pretorius I.S."/>
            <person name="Schmidt S.A."/>
            <person name="Borneman A.R."/>
        </authorList>
    </citation>
    <scope>NUCLEOTIDE SEQUENCE [LARGE SCALE GENOMIC DNA]</scope>
    <source>
        <strain evidence="4">cv. Chardonnay</strain>
        <strain evidence="2">I10V1</strain>
        <tissue evidence="2">Leaf</tissue>
    </source>
</reference>
<protein>
    <submittedName>
        <fullName evidence="2">Receptor-like cytosolic serine/threonine-protein kinase RBK2</fullName>
    </submittedName>
</protein>
<keyword evidence="2" id="KW-0808">Transferase</keyword>
<feature type="domain" description="Protein kinase" evidence="1">
    <location>
        <begin position="1"/>
        <end position="172"/>
    </location>
</feature>
<dbReference type="SUPFAM" id="SSF56112">
    <property type="entry name" value="Protein kinase-like (PK-like)"/>
    <property type="match status" value="1"/>
</dbReference>
<sequence>MVRLALPGTCHIEASNFDTYNSGARAALLQSILIQICDFGLAKWLPKQWTHFNVTKFEGTFGYFAPEYFMHGIVDEKTDIFSFGVLLLELITGRRAVDHMKQSLVVWAKPLLYKNSVAELVDPALDEYDEEEMDRMLLTASLCIEQSPVLRPRMNQASTNFRKVHDTPSIWFVKSHPDLTTVSTHSWVMSIIMPLTKGEHSSNMTCFSFLVNDSDHTDLAESAHAVVVLLRGDEYNPDGAQESQNHMPKRTYSNEILDAAEYNSTKCLDERLGEDQ</sequence>
<comment type="caution">
    <text evidence="2">The sequence shown here is derived from an EMBL/GenBank/DDBJ whole genome shotgun (WGS) entry which is preliminary data.</text>
</comment>
<accession>A0A438F097</accession>
<dbReference type="Pfam" id="PF00069">
    <property type="entry name" value="Pkinase"/>
    <property type="match status" value="1"/>
</dbReference>
<dbReference type="Proteomes" id="UP000288805">
    <property type="component" value="Unassembled WGS sequence"/>
</dbReference>
<proteinExistence type="predicted"/>
<evidence type="ECO:0000259" key="1">
    <source>
        <dbReference type="PROSITE" id="PS50011"/>
    </source>
</evidence>
<keyword evidence="2" id="KW-0418">Kinase</keyword>
<keyword evidence="2" id="KW-0675">Receptor</keyword>
<dbReference type="InterPro" id="IPR046958">
    <property type="entry name" value="RBK1/2/STUNTED"/>
</dbReference>
<dbReference type="EMBL" id="QGNW01000010">
    <property type="protein sequence ID" value="RVX18779.1"/>
    <property type="molecule type" value="Genomic_DNA"/>
</dbReference>
<dbReference type="Gene3D" id="1.10.510.10">
    <property type="entry name" value="Transferase(Phosphotransferase) domain 1"/>
    <property type="match status" value="1"/>
</dbReference>
<dbReference type="GO" id="GO:0004672">
    <property type="term" value="F:protein kinase activity"/>
    <property type="evidence" value="ECO:0007669"/>
    <property type="project" value="InterPro"/>
</dbReference>
<dbReference type="PANTHER" id="PTHR47987:SF14">
    <property type="entry name" value="RECEPTOR-LIKE CYTOSOLIC SERINE_THREONINE-PROTEIN KINASE RBK2"/>
    <property type="match status" value="1"/>
</dbReference>
<dbReference type="PANTHER" id="PTHR47987">
    <property type="entry name" value="OS08G0249100 PROTEIN"/>
    <property type="match status" value="1"/>
</dbReference>
<evidence type="ECO:0000313" key="4">
    <source>
        <dbReference type="Proteomes" id="UP000288805"/>
    </source>
</evidence>
<name>A0A438F097_VITVI</name>
<organism evidence="2 4">
    <name type="scientific">Vitis vinifera</name>
    <name type="common">Grape</name>
    <dbReference type="NCBI Taxonomy" id="29760"/>
    <lineage>
        <taxon>Eukaryota</taxon>
        <taxon>Viridiplantae</taxon>
        <taxon>Streptophyta</taxon>
        <taxon>Embryophyta</taxon>
        <taxon>Tracheophyta</taxon>
        <taxon>Spermatophyta</taxon>
        <taxon>Magnoliopsida</taxon>
        <taxon>eudicotyledons</taxon>
        <taxon>Gunneridae</taxon>
        <taxon>Pentapetalae</taxon>
        <taxon>rosids</taxon>
        <taxon>Vitales</taxon>
        <taxon>Vitaceae</taxon>
        <taxon>Viteae</taxon>
        <taxon>Vitis</taxon>
    </lineage>
</organism>
<dbReference type="PROSITE" id="PS50011">
    <property type="entry name" value="PROTEIN_KINASE_DOM"/>
    <property type="match status" value="1"/>
</dbReference>
<dbReference type="InterPro" id="IPR000719">
    <property type="entry name" value="Prot_kinase_dom"/>
</dbReference>
<dbReference type="EMBL" id="QGNW01001148">
    <property type="protein sequence ID" value="RVW53375.1"/>
    <property type="molecule type" value="Genomic_DNA"/>
</dbReference>
<evidence type="ECO:0000313" key="3">
    <source>
        <dbReference type="EMBL" id="RVX18779.1"/>
    </source>
</evidence>
<evidence type="ECO:0000313" key="2">
    <source>
        <dbReference type="EMBL" id="RVW53375.1"/>
    </source>
</evidence>
<dbReference type="AlphaFoldDB" id="A0A438F097"/>
<dbReference type="GO" id="GO:0005524">
    <property type="term" value="F:ATP binding"/>
    <property type="evidence" value="ECO:0007669"/>
    <property type="project" value="InterPro"/>
</dbReference>
<dbReference type="InterPro" id="IPR011009">
    <property type="entry name" value="Kinase-like_dom_sf"/>
</dbReference>